<keyword evidence="3" id="KW-0731">Sigma factor</keyword>
<dbReference type="InterPro" id="IPR036388">
    <property type="entry name" value="WH-like_DNA-bd_sf"/>
</dbReference>
<evidence type="ECO:0000256" key="3">
    <source>
        <dbReference type="ARBA" id="ARBA00023082"/>
    </source>
</evidence>
<sequence length="186" mass="20704">MATPTPIRWDRQIQQRLACGEEAALGELYDQFSPLVHGLANRILDSQEAAEQITREVFAQVWEHPEAYNPERGTMRSWIGTLTHRRAVERLRRHTGLADDGEASALPAQSAGLEEEVLAAATAARVQYIVTSLPHALRETLTLTYFGGRTYRQAARELGIPEATAKHRMRLGLQLLATALATEHGR</sequence>
<dbReference type="SUPFAM" id="SSF88659">
    <property type="entry name" value="Sigma3 and sigma4 domains of RNA polymerase sigma factors"/>
    <property type="match status" value="1"/>
</dbReference>
<gene>
    <name evidence="7" type="ORF">C7M71_012460</name>
</gene>
<dbReference type="Gene3D" id="1.10.10.10">
    <property type="entry name" value="Winged helix-like DNA-binding domain superfamily/Winged helix DNA-binding domain"/>
    <property type="match status" value="1"/>
</dbReference>
<keyword evidence="4" id="KW-0804">Transcription</keyword>
<dbReference type="OrthoDB" id="9784272at2"/>
<dbReference type="KEGG" id="stri:C7M71_012460"/>
<dbReference type="InterPro" id="IPR039425">
    <property type="entry name" value="RNA_pol_sigma-70-like"/>
</dbReference>
<feature type="domain" description="RNA polymerase sigma-70 region 2" evidence="5">
    <location>
        <begin position="28"/>
        <end position="95"/>
    </location>
</feature>
<keyword evidence="8" id="KW-1185">Reference proteome</keyword>
<keyword evidence="2" id="KW-0805">Transcription regulation</keyword>
<dbReference type="NCBIfam" id="TIGR02937">
    <property type="entry name" value="sigma70-ECF"/>
    <property type="match status" value="1"/>
</dbReference>
<dbReference type="PANTHER" id="PTHR43133">
    <property type="entry name" value="RNA POLYMERASE ECF-TYPE SIGMA FACTO"/>
    <property type="match status" value="1"/>
</dbReference>
<dbReference type="InterPro" id="IPR007627">
    <property type="entry name" value="RNA_pol_sigma70_r2"/>
</dbReference>
<evidence type="ECO:0000256" key="1">
    <source>
        <dbReference type="ARBA" id="ARBA00010641"/>
    </source>
</evidence>
<dbReference type="Pfam" id="PF08281">
    <property type="entry name" value="Sigma70_r4_2"/>
    <property type="match status" value="1"/>
</dbReference>
<dbReference type="InterPro" id="IPR013249">
    <property type="entry name" value="RNA_pol_sigma70_r4_t2"/>
</dbReference>
<organism evidence="7 8">
    <name type="scientific">Peterkaempfera bronchialis</name>
    <dbReference type="NCBI Taxonomy" id="2126346"/>
    <lineage>
        <taxon>Bacteria</taxon>
        <taxon>Bacillati</taxon>
        <taxon>Actinomycetota</taxon>
        <taxon>Actinomycetes</taxon>
        <taxon>Kitasatosporales</taxon>
        <taxon>Streptomycetaceae</taxon>
        <taxon>Peterkaempfera</taxon>
    </lineage>
</organism>
<protein>
    <submittedName>
        <fullName evidence="7">RNA polymerase subunit sigma-70</fullName>
    </submittedName>
</protein>
<dbReference type="AlphaFoldDB" id="A0A345SWN0"/>
<evidence type="ECO:0000256" key="2">
    <source>
        <dbReference type="ARBA" id="ARBA00023015"/>
    </source>
</evidence>
<dbReference type="SUPFAM" id="SSF88946">
    <property type="entry name" value="Sigma2 domain of RNA polymerase sigma factors"/>
    <property type="match status" value="1"/>
</dbReference>
<feature type="domain" description="RNA polymerase sigma factor 70 region 4 type 2" evidence="6">
    <location>
        <begin position="126"/>
        <end position="175"/>
    </location>
</feature>
<dbReference type="GO" id="GO:0003677">
    <property type="term" value="F:DNA binding"/>
    <property type="evidence" value="ECO:0007669"/>
    <property type="project" value="InterPro"/>
</dbReference>
<evidence type="ECO:0000259" key="6">
    <source>
        <dbReference type="Pfam" id="PF08281"/>
    </source>
</evidence>
<dbReference type="GO" id="GO:0006352">
    <property type="term" value="P:DNA-templated transcription initiation"/>
    <property type="evidence" value="ECO:0007669"/>
    <property type="project" value="InterPro"/>
</dbReference>
<dbReference type="Gene3D" id="1.10.1740.10">
    <property type="match status" value="1"/>
</dbReference>
<dbReference type="RefSeq" id="WP_111491791.1">
    <property type="nucleotide sequence ID" value="NZ_CP031264.1"/>
</dbReference>
<dbReference type="Proteomes" id="UP000249340">
    <property type="component" value="Chromosome"/>
</dbReference>
<dbReference type="PANTHER" id="PTHR43133:SF62">
    <property type="entry name" value="RNA POLYMERASE SIGMA FACTOR SIGZ"/>
    <property type="match status" value="1"/>
</dbReference>
<reference evidence="8" key="1">
    <citation type="submission" date="2018-07" db="EMBL/GenBank/DDBJ databases">
        <title>Streptacidiphilus bronchialis DSM 106435 chromosome.</title>
        <authorList>
            <person name="Batra D."/>
            <person name="Gulvik C.A."/>
        </authorList>
    </citation>
    <scope>NUCLEOTIDE SEQUENCE [LARGE SCALE GENOMIC DNA]</scope>
    <source>
        <strain evidence="8">DSM 106435</strain>
    </source>
</reference>
<dbReference type="InterPro" id="IPR014284">
    <property type="entry name" value="RNA_pol_sigma-70_dom"/>
</dbReference>
<dbReference type="GO" id="GO:0016987">
    <property type="term" value="F:sigma factor activity"/>
    <property type="evidence" value="ECO:0007669"/>
    <property type="project" value="UniProtKB-KW"/>
</dbReference>
<accession>A0A345SWN0</accession>
<evidence type="ECO:0000313" key="8">
    <source>
        <dbReference type="Proteomes" id="UP000249340"/>
    </source>
</evidence>
<dbReference type="EMBL" id="CP031264">
    <property type="protein sequence ID" value="AXI78135.1"/>
    <property type="molecule type" value="Genomic_DNA"/>
</dbReference>
<dbReference type="InterPro" id="IPR013324">
    <property type="entry name" value="RNA_pol_sigma_r3/r4-like"/>
</dbReference>
<name>A0A345SWN0_9ACTN</name>
<evidence type="ECO:0000313" key="7">
    <source>
        <dbReference type="EMBL" id="AXI78135.1"/>
    </source>
</evidence>
<proteinExistence type="inferred from homology"/>
<evidence type="ECO:0000256" key="4">
    <source>
        <dbReference type="ARBA" id="ARBA00023163"/>
    </source>
</evidence>
<evidence type="ECO:0000259" key="5">
    <source>
        <dbReference type="Pfam" id="PF04542"/>
    </source>
</evidence>
<comment type="similarity">
    <text evidence="1">Belongs to the sigma-70 factor family. ECF subfamily.</text>
</comment>
<dbReference type="Pfam" id="PF04542">
    <property type="entry name" value="Sigma70_r2"/>
    <property type="match status" value="1"/>
</dbReference>
<dbReference type="InterPro" id="IPR013325">
    <property type="entry name" value="RNA_pol_sigma_r2"/>
</dbReference>